<evidence type="ECO:0000256" key="8">
    <source>
        <dbReference type="SAM" id="MobiDB-lite"/>
    </source>
</evidence>
<dbReference type="Pfam" id="PF09494">
    <property type="entry name" value="Slx4"/>
    <property type="match status" value="1"/>
</dbReference>
<dbReference type="GO" id="GO:0006310">
    <property type="term" value="P:DNA recombination"/>
    <property type="evidence" value="ECO:0007669"/>
    <property type="project" value="UniProtKB-KW"/>
</dbReference>
<reference evidence="9 10" key="1">
    <citation type="journal article" date="2006" name="Nature">
        <title>Insights from the genome of the biotrophic fungal plant pathogen Ustilago maydis.</title>
        <authorList>
            <person name="Kamper J."/>
            <person name="Kahmann R."/>
            <person name="Bolker M."/>
            <person name="Ma L.J."/>
            <person name="Brefort T."/>
            <person name="Saville B.J."/>
            <person name="Banuett F."/>
            <person name="Kronstad J.W."/>
            <person name="Gold S.E."/>
            <person name="Muller O."/>
            <person name="Perlin M.H."/>
            <person name="Wosten H.A."/>
            <person name="de Vries R."/>
            <person name="Ruiz-Herrera J."/>
            <person name="Reynaga-Pena C.G."/>
            <person name="Snetselaar K."/>
            <person name="McCann M."/>
            <person name="Perez-Martin J."/>
            <person name="Feldbrugge M."/>
            <person name="Basse C.W."/>
            <person name="Steinberg G."/>
            <person name="Ibeas J.I."/>
            <person name="Holloman W."/>
            <person name="Guzman P."/>
            <person name="Farman M."/>
            <person name="Stajich J.E."/>
            <person name="Sentandreu R."/>
            <person name="Gonzalez-Prieto J.M."/>
            <person name="Kennell J.C."/>
            <person name="Molina L."/>
            <person name="Schirawski J."/>
            <person name="Mendoza-Mendoza A."/>
            <person name="Greilinger D."/>
            <person name="Munch K."/>
            <person name="Rossel N."/>
            <person name="Scherer M."/>
            <person name="Vranes M."/>
            <person name="Ladendorf O."/>
            <person name="Vincon V."/>
            <person name="Fuchs U."/>
            <person name="Sandrock B."/>
            <person name="Meng S."/>
            <person name="Ho E.C."/>
            <person name="Cahill M.J."/>
            <person name="Boyce K.J."/>
            <person name="Klose J."/>
            <person name="Klosterman S.J."/>
            <person name="Deelstra H.J."/>
            <person name="Ortiz-Castellanos L."/>
            <person name="Li W."/>
            <person name="Sanchez-Alonso P."/>
            <person name="Schreier P.H."/>
            <person name="Hauser-Hahn I."/>
            <person name="Vaupel M."/>
            <person name="Koopmann E."/>
            <person name="Friedrich G."/>
            <person name="Voss H."/>
            <person name="Schluter T."/>
            <person name="Margolis J."/>
            <person name="Platt D."/>
            <person name="Swimmer C."/>
            <person name="Gnirke A."/>
            <person name="Chen F."/>
            <person name="Vysotskaia V."/>
            <person name="Mannhaupt G."/>
            <person name="Guldener U."/>
            <person name="Munsterkotter M."/>
            <person name="Haase D."/>
            <person name="Oesterheld M."/>
            <person name="Mewes H.W."/>
            <person name="Mauceli E.W."/>
            <person name="DeCaprio D."/>
            <person name="Wade C.M."/>
            <person name="Butler J."/>
            <person name="Young S."/>
            <person name="Jaffe D.B."/>
            <person name="Calvo S."/>
            <person name="Nusbaum C."/>
            <person name="Galagan J."/>
            <person name="Birren B.W."/>
        </authorList>
    </citation>
    <scope>NUCLEOTIDE SEQUENCE [LARGE SCALE GENOMIC DNA]</scope>
    <source>
        <strain evidence="10">DSM 14603 / FGSC 9021 / UM521</strain>
    </source>
</reference>
<keyword evidence="10" id="KW-1185">Reference proteome</keyword>
<dbReference type="VEuPathDB" id="FungiDB:UMAG_10352"/>
<evidence type="ECO:0000256" key="6">
    <source>
        <dbReference type="ARBA" id="ARBA00023242"/>
    </source>
</evidence>
<name>A0A0D1DVM4_MYCMD</name>
<dbReference type="EMBL" id="CM003157">
    <property type="protein sequence ID" value="KIS66535.1"/>
    <property type="molecule type" value="Genomic_DNA"/>
</dbReference>
<evidence type="ECO:0000256" key="2">
    <source>
        <dbReference type="ARBA" id="ARBA00006661"/>
    </source>
</evidence>
<dbReference type="STRING" id="237631.A0A0D1DVM4"/>
<evidence type="ECO:0000256" key="4">
    <source>
        <dbReference type="ARBA" id="ARBA00023172"/>
    </source>
</evidence>
<keyword evidence="3" id="KW-0227">DNA damage</keyword>
<dbReference type="Proteomes" id="UP000000561">
    <property type="component" value="Chromosome 18"/>
</dbReference>
<feature type="region of interest" description="Disordered" evidence="8">
    <location>
        <begin position="196"/>
        <end position="242"/>
    </location>
</feature>
<dbReference type="GO" id="GO:0006281">
    <property type="term" value="P:DNA repair"/>
    <property type="evidence" value="ECO:0007669"/>
    <property type="project" value="UniProtKB-KW"/>
</dbReference>
<accession>A0A0D1DVM4</accession>
<proteinExistence type="inferred from homology"/>
<feature type="compositionally biased region" description="Polar residues" evidence="8">
    <location>
        <begin position="7"/>
        <end position="31"/>
    </location>
</feature>
<dbReference type="OrthoDB" id="5576441at2759"/>
<dbReference type="GO" id="GO:0006260">
    <property type="term" value="P:DNA replication"/>
    <property type="evidence" value="ECO:0007669"/>
    <property type="project" value="InterPro"/>
</dbReference>
<gene>
    <name evidence="9" type="ORF">UMAG_10352</name>
</gene>
<keyword evidence="5" id="KW-0234">DNA repair</keyword>
<comment type="similarity">
    <text evidence="2">Belongs to the SLX4 family.</text>
</comment>
<organism evidence="9 10">
    <name type="scientific">Mycosarcoma maydis</name>
    <name type="common">Corn smut fungus</name>
    <name type="synonym">Ustilago maydis</name>
    <dbReference type="NCBI Taxonomy" id="5270"/>
    <lineage>
        <taxon>Eukaryota</taxon>
        <taxon>Fungi</taxon>
        <taxon>Dikarya</taxon>
        <taxon>Basidiomycota</taxon>
        <taxon>Ustilaginomycotina</taxon>
        <taxon>Ustilaginomycetes</taxon>
        <taxon>Ustilaginales</taxon>
        <taxon>Ustilaginaceae</taxon>
        <taxon>Mycosarcoma</taxon>
    </lineage>
</organism>
<evidence type="ECO:0000256" key="7">
    <source>
        <dbReference type="ARBA" id="ARBA00029496"/>
    </source>
</evidence>
<evidence type="ECO:0000313" key="9">
    <source>
        <dbReference type="EMBL" id="KIS66535.1"/>
    </source>
</evidence>
<feature type="region of interest" description="Disordered" evidence="8">
    <location>
        <begin position="1"/>
        <end position="40"/>
    </location>
</feature>
<evidence type="ECO:0000256" key="5">
    <source>
        <dbReference type="ARBA" id="ARBA00023204"/>
    </source>
</evidence>
<evidence type="ECO:0000256" key="3">
    <source>
        <dbReference type="ARBA" id="ARBA00022763"/>
    </source>
</evidence>
<keyword evidence="4" id="KW-0233">DNA recombination</keyword>
<sequence length="333" mass="36066">MSRRSSRLSGNLDASFSSNPLTQRTTLSTEAGPSKLPSRCDTETSLPYFEEWSTEDLQAEVKRYGFKVSRKRTTLIDQLKAVYEALHQSNAKFELPATTLHSDNEVTPAETLKVPRMMRKLVLPDRAITAGAAAVNGERKGKGRKSDPFVLDASSESDASGSSRTIIEAATTEASAGAEEEAGEITVQLEAEALSATDGSLSPSPSLGSNASCLSATTSTSKPRRGRPRSRSPSTSSSSDIPLALAVSESTEVAVEPTPALAETMTRAIRGNSAVWERILRYEPISFDELVSIATQNGLEMDMGKRKEELKTWLDRQCICFFSNDLTGPRSRH</sequence>
<evidence type="ECO:0000313" key="10">
    <source>
        <dbReference type="Proteomes" id="UP000000561"/>
    </source>
</evidence>
<dbReference type="AlphaFoldDB" id="A0A0D1DVM4"/>
<feature type="compositionally biased region" description="Basic and acidic residues" evidence="8">
    <location>
        <begin position="137"/>
        <end position="147"/>
    </location>
</feature>
<feature type="region of interest" description="Disordered" evidence="8">
    <location>
        <begin position="134"/>
        <end position="165"/>
    </location>
</feature>
<feature type="compositionally biased region" description="Low complexity" evidence="8">
    <location>
        <begin position="199"/>
        <end position="209"/>
    </location>
</feature>
<dbReference type="GO" id="GO:0033557">
    <property type="term" value="C:Slx1-Slx4 complex"/>
    <property type="evidence" value="ECO:0007669"/>
    <property type="project" value="InterPro"/>
</dbReference>
<dbReference type="RefSeq" id="XP_011391919.1">
    <property type="nucleotide sequence ID" value="XM_011393617.1"/>
</dbReference>
<dbReference type="InParanoid" id="A0A0D1DVM4"/>
<protein>
    <recommendedName>
        <fullName evidence="7">Structure-specific endonuclease subunit SLX4</fullName>
    </recommendedName>
</protein>
<evidence type="ECO:0000256" key="1">
    <source>
        <dbReference type="ARBA" id="ARBA00004123"/>
    </source>
</evidence>
<feature type="compositionally biased region" description="Low complexity" evidence="8">
    <location>
        <begin position="152"/>
        <end position="165"/>
    </location>
</feature>
<dbReference type="KEGG" id="uma:UMAG_10352"/>
<dbReference type="GeneID" id="23566395"/>
<dbReference type="InterPro" id="IPR018574">
    <property type="entry name" value="Structure-sp_endonuc_su_Slx4"/>
</dbReference>
<keyword evidence="6" id="KW-0539">Nucleus</keyword>
<comment type="subcellular location">
    <subcellularLocation>
        <location evidence="1">Nucleus</location>
    </subcellularLocation>
</comment>
<dbReference type="eggNOG" id="ENOG502SC3D">
    <property type="taxonomic scope" value="Eukaryota"/>
</dbReference>